<name>A0A0D0CIF5_9AGAM</name>
<dbReference type="OrthoDB" id="2667878at2759"/>
<dbReference type="EMBL" id="KN828463">
    <property type="protein sequence ID" value="KIK74933.1"/>
    <property type="molecule type" value="Genomic_DNA"/>
</dbReference>
<organism evidence="2 3">
    <name type="scientific">Paxillus rubicundulus Ve08.2h10</name>
    <dbReference type="NCBI Taxonomy" id="930991"/>
    <lineage>
        <taxon>Eukaryota</taxon>
        <taxon>Fungi</taxon>
        <taxon>Dikarya</taxon>
        <taxon>Basidiomycota</taxon>
        <taxon>Agaricomycotina</taxon>
        <taxon>Agaricomycetes</taxon>
        <taxon>Agaricomycetidae</taxon>
        <taxon>Boletales</taxon>
        <taxon>Paxilineae</taxon>
        <taxon>Paxillaceae</taxon>
        <taxon>Paxillus</taxon>
    </lineage>
</organism>
<evidence type="ECO:0000313" key="3">
    <source>
        <dbReference type="Proteomes" id="UP000054538"/>
    </source>
</evidence>
<reference evidence="3" key="2">
    <citation type="submission" date="2015-01" db="EMBL/GenBank/DDBJ databases">
        <title>Evolutionary Origins and Diversification of the Mycorrhizal Mutualists.</title>
        <authorList>
            <consortium name="DOE Joint Genome Institute"/>
            <consortium name="Mycorrhizal Genomics Consortium"/>
            <person name="Kohler A."/>
            <person name="Kuo A."/>
            <person name="Nagy L.G."/>
            <person name="Floudas D."/>
            <person name="Copeland A."/>
            <person name="Barry K.W."/>
            <person name="Cichocki N."/>
            <person name="Veneault-Fourrey C."/>
            <person name="LaButti K."/>
            <person name="Lindquist E.A."/>
            <person name="Lipzen A."/>
            <person name="Lundell T."/>
            <person name="Morin E."/>
            <person name="Murat C."/>
            <person name="Riley R."/>
            <person name="Ohm R."/>
            <person name="Sun H."/>
            <person name="Tunlid A."/>
            <person name="Henrissat B."/>
            <person name="Grigoriev I.V."/>
            <person name="Hibbett D.S."/>
            <person name="Martin F."/>
        </authorList>
    </citation>
    <scope>NUCLEOTIDE SEQUENCE [LARGE SCALE GENOMIC DNA]</scope>
    <source>
        <strain evidence="3">Ve08.2h10</strain>
    </source>
</reference>
<protein>
    <recommendedName>
        <fullName evidence="1">DUF6532 domain-containing protein</fullName>
    </recommendedName>
</protein>
<proteinExistence type="predicted"/>
<gene>
    <name evidence="2" type="ORF">PAXRUDRAFT_174293</name>
</gene>
<dbReference type="InterPro" id="IPR045341">
    <property type="entry name" value="DUF6532"/>
</dbReference>
<dbReference type="AlphaFoldDB" id="A0A0D0CIF5"/>
<dbReference type="STRING" id="930991.A0A0D0CIF5"/>
<keyword evidence="3" id="KW-1185">Reference proteome</keyword>
<reference evidence="2 3" key="1">
    <citation type="submission" date="2014-04" db="EMBL/GenBank/DDBJ databases">
        <authorList>
            <consortium name="DOE Joint Genome Institute"/>
            <person name="Kuo A."/>
            <person name="Kohler A."/>
            <person name="Jargeat P."/>
            <person name="Nagy L.G."/>
            <person name="Floudas D."/>
            <person name="Copeland A."/>
            <person name="Barry K.W."/>
            <person name="Cichocki N."/>
            <person name="Veneault-Fourrey C."/>
            <person name="LaButti K."/>
            <person name="Lindquist E.A."/>
            <person name="Lipzen A."/>
            <person name="Lundell T."/>
            <person name="Morin E."/>
            <person name="Murat C."/>
            <person name="Sun H."/>
            <person name="Tunlid A."/>
            <person name="Henrissat B."/>
            <person name="Grigoriev I.V."/>
            <person name="Hibbett D.S."/>
            <person name="Martin F."/>
            <person name="Nordberg H.P."/>
            <person name="Cantor M.N."/>
            <person name="Hua S.X."/>
        </authorList>
    </citation>
    <scope>NUCLEOTIDE SEQUENCE [LARGE SCALE GENOMIC DNA]</scope>
    <source>
        <strain evidence="2 3">Ve08.2h10</strain>
    </source>
</reference>
<evidence type="ECO:0000259" key="1">
    <source>
        <dbReference type="Pfam" id="PF20149"/>
    </source>
</evidence>
<feature type="domain" description="DUF6532" evidence="1">
    <location>
        <begin position="3"/>
        <end position="138"/>
    </location>
</feature>
<dbReference type="HOGENOM" id="CLU_112290_0_0_1"/>
<dbReference type="Pfam" id="PF20149">
    <property type="entry name" value="DUF6532"/>
    <property type="match status" value="1"/>
</dbReference>
<dbReference type="InParanoid" id="A0A0D0CIF5"/>
<evidence type="ECO:0000313" key="2">
    <source>
        <dbReference type="EMBL" id="KIK74933.1"/>
    </source>
</evidence>
<feature type="non-terminal residue" evidence="2">
    <location>
        <position position="146"/>
    </location>
</feature>
<sequence length="146" mass="16690">LFEDLGTFHSDFKKIAQNVVKQHWDWELDEVKHPEDLVTHVLTTHQELMADTKYIHGDELEDGAYDNFSSKPLQDLCVTGIYAGKSSLATSFPDIFCEQFPLLTAALDDYSTGIYTAMKLRHNDYSQVNEEFMDMINSIKGMSHHA</sequence>
<dbReference type="Proteomes" id="UP000054538">
    <property type="component" value="Unassembled WGS sequence"/>
</dbReference>
<accession>A0A0D0CIF5</accession>